<dbReference type="WBParaSite" id="MhA1_Contig1208.frz3.gene4">
    <property type="protein sequence ID" value="MhA1_Contig1208.frz3.gene4"/>
    <property type="gene ID" value="MhA1_Contig1208.frz3.gene4"/>
</dbReference>
<evidence type="ECO:0000256" key="1">
    <source>
        <dbReference type="SAM" id="Phobius"/>
    </source>
</evidence>
<name>A0A1I8B1R8_MELHA</name>
<dbReference type="Pfam" id="PF10317">
    <property type="entry name" value="7TM_GPCR_Srd"/>
    <property type="match status" value="1"/>
</dbReference>
<feature type="transmembrane region" description="Helical" evidence="1">
    <location>
        <begin position="131"/>
        <end position="152"/>
    </location>
</feature>
<evidence type="ECO:0000313" key="3">
    <source>
        <dbReference type="WBParaSite" id="MhA1_Contig1208.frz3.gene4"/>
    </source>
</evidence>
<feature type="transmembrane region" description="Helical" evidence="1">
    <location>
        <begin position="52"/>
        <end position="74"/>
    </location>
</feature>
<proteinExistence type="predicted"/>
<keyword evidence="1" id="KW-1133">Transmembrane helix</keyword>
<dbReference type="InterPro" id="IPR019421">
    <property type="entry name" value="7TM_GPCR_serpentine_rcpt_Srd"/>
</dbReference>
<dbReference type="SUPFAM" id="SSF81321">
    <property type="entry name" value="Family A G protein-coupled receptor-like"/>
    <property type="match status" value="1"/>
</dbReference>
<keyword evidence="2" id="KW-1185">Reference proteome</keyword>
<protein>
    <submittedName>
        <fullName evidence="3">G_PROTEIN_RECEP_F1_2 domain-containing protein</fullName>
    </submittedName>
</protein>
<accession>A0A1I8B1R8</accession>
<reference evidence="3" key="1">
    <citation type="submission" date="2016-11" db="UniProtKB">
        <authorList>
            <consortium name="WormBaseParasite"/>
        </authorList>
    </citation>
    <scope>IDENTIFICATION</scope>
</reference>
<sequence length="179" mass="20843">MILITLILDVLFQLCSYFFINPYNGGGIEEIKEINDHWNFILIANIDAKTSYIFLFLVSFLPYLIISFCAIKMIRYVNSHTGYDNEMKKMLKQLTLTLIILAFVPIICQAASLFLIIFFGLLEIQDYKLNYVLAQSFILHLIPVVNPIISILTNRPYRRIIFCKSKEVVPIIPRWVDDI</sequence>
<dbReference type="Gene3D" id="1.20.1070.10">
    <property type="entry name" value="Rhodopsin 7-helix transmembrane proteins"/>
    <property type="match status" value="1"/>
</dbReference>
<keyword evidence="1" id="KW-0812">Transmembrane</keyword>
<feature type="transmembrane region" description="Helical" evidence="1">
    <location>
        <begin position="94"/>
        <end position="119"/>
    </location>
</feature>
<dbReference type="Proteomes" id="UP000095281">
    <property type="component" value="Unplaced"/>
</dbReference>
<dbReference type="AlphaFoldDB" id="A0A1I8B1R8"/>
<organism evidence="2 3">
    <name type="scientific">Meloidogyne hapla</name>
    <name type="common">Root-knot nematode worm</name>
    <dbReference type="NCBI Taxonomy" id="6305"/>
    <lineage>
        <taxon>Eukaryota</taxon>
        <taxon>Metazoa</taxon>
        <taxon>Ecdysozoa</taxon>
        <taxon>Nematoda</taxon>
        <taxon>Chromadorea</taxon>
        <taxon>Rhabditida</taxon>
        <taxon>Tylenchina</taxon>
        <taxon>Tylenchomorpha</taxon>
        <taxon>Tylenchoidea</taxon>
        <taxon>Meloidogynidae</taxon>
        <taxon>Meloidogyninae</taxon>
        <taxon>Meloidogyne</taxon>
    </lineage>
</organism>
<keyword evidence="1" id="KW-0472">Membrane</keyword>
<evidence type="ECO:0000313" key="2">
    <source>
        <dbReference type="Proteomes" id="UP000095281"/>
    </source>
</evidence>